<dbReference type="GO" id="GO:0061630">
    <property type="term" value="F:ubiquitin protein ligase activity"/>
    <property type="evidence" value="ECO:0007669"/>
    <property type="project" value="TreeGrafter"/>
</dbReference>
<dbReference type="InterPro" id="IPR001841">
    <property type="entry name" value="Znf_RING"/>
</dbReference>
<sequence>MVENVLQRLNEDFVHCAICREPYKEPKMLPCLHSFCLQCLERWISHLGQSLSCPTCRLTVDLPSTGIKGLPNNLFVISLTERLQEVRRILEEHQNRNCNICRYVVRCYVLP</sequence>
<dbReference type="InterPro" id="IPR018957">
    <property type="entry name" value="Znf_C3HC4_RING-type"/>
</dbReference>
<proteinExistence type="predicted"/>
<comment type="caution">
    <text evidence="6">The sequence shown here is derived from an EMBL/GenBank/DDBJ whole genome shotgun (WGS) entry which is preliminary data.</text>
</comment>
<keyword evidence="1" id="KW-0479">Metal-binding</keyword>
<evidence type="ECO:0000256" key="1">
    <source>
        <dbReference type="ARBA" id="ARBA00022723"/>
    </source>
</evidence>
<dbReference type="InterPro" id="IPR047153">
    <property type="entry name" value="TRIM45/56/19-like"/>
</dbReference>
<evidence type="ECO:0000256" key="4">
    <source>
        <dbReference type="PROSITE-ProRule" id="PRU00175"/>
    </source>
</evidence>
<evidence type="ECO:0000313" key="6">
    <source>
        <dbReference type="EMBL" id="KAJ8021086.1"/>
    </source>
</evidence>
<dbReference type="InterPro" id="IPR017907">
    <property type="entry name" value="Znf_RING_CS"/>
</dbReference>
<dbReference type="GO" id="GO:0008270">
    <property type="term" value="F:zinc ion binding"/>
    <property type="evidence" value="ECO:0007669"/>
    <property type="project" value="UniProtKB-KW"/>
</dbReference>
<dbReference type="SMART" id="SM00184">
    <property type="entry name" value="RING"/>
    <property type="match status" value="1"/>
</dbReference>
<dbReference type="Gene3D" id="3.30.40.10">
    <property type="entry name" value="Zinc/RING finger domain, C3HC4 (zinc finger)"/>
    <property type="match status" value="1"/>
</dbReference>
<dbReference type="PANTHER" id="PTHR25462">
    <property type="entry name" value="BONUS, ISOFORM C-RELATED"/>
    <property type="match status" value="1"/>
</dbReference>
<dbReference type="PROSITE" id="PS50089">
    <property type="entry name" value="ZF_RING_2"/>
    <property type="match status" value="1"/>
</dbReference>
<dbReference type="FunFam" id="3.30.40.10:FF:000623">
    <property type="entry name" value="Uncharacterized protein, isoform A"/>
    <property type="match status" value="1"/>
</dbReference>
<gene>
    <name evidence="6" type="ORF">HOLleu_40856</name>
</gene>
<dbReference type="EMBL" id="JAIZAY010000022">
    <property type="protein sequence ID" value="KAJ8021086.1"/>
    <property type="molecule type" value="Genomic_DNA"/>
</dbReference>
<dbReference type="OrthoDB" id="342730at2759"/>
<evidence type="ECO:0000256" key="3">
    <source>
        <dbReference type="ARBA" id="ARBA00022833"/>
    </source>
</evidence>
<dbReference type="Proteomes" id="UP001152320">
    <property type="component" value="Chromosome 22"/>
</dbReference>
<feature type="domain" description="RING-type" evidence="5">
    <location>
        <begin position="16"/>
        <end position="57"/>
    </location>
</feature>
<dbReference type="InterPro" id="IPR013083">
    <property type="entry name" value="Znf_RING/FYVE/PHD"/>
</dbReference>
<evidence type="ECO:0000259" key="5">
    <source>
        <dbReference type="PROSITE" id="PS50089"/>
    </source>
</evidence>
<reference evidence="6" key="1">
    <citation type="submission" date="2021-10" db="EMBL/GenBank/DDBJ databases">
        <title>Tropical sea cucumber genome reveals ecological adaptation and Cuvierian tubules defense mechanism.</title>
        <authorList>
            <person name="Chen T."/>
        </authorList>
    </citation>
    <scope>NUCLEOTIDE SEQUENCE</scope>
    <source>
        <strain evidence="6">Nanhai2018</strain>
        <tissue evidence="6">Muscle</tissue>
    </source>
</reference>
<accession>A0A9Q0YGL6</accession>
<keyword evidence="3" id="KW-0862">Zinc</keyword>
<dbReference type="SUPFAM" id="SSF57850">
    <property type="entry name" value="RING/U-box"/>
    <property type="match status" value="1"/>
</dbReference>
<dbReference type="PROSITE" id="PS00518">
    <property type="entry name" value="ZF_RING_1"/>
    <property type="match status" value="1"/>
</dbReference>
<name>A0A9Q0YGL6_HOLLE</name>
<dbReference type="PANTHER" id="PTHR25462:SF291">
    <property type="entry name" value="E3 UBIQUITIN-PROTEIN LIGASE TRIM45"/>
    <property type="match status" value="1"/>
</dbReference>
<keyword evidence="7" id="KW-1185">Reference proteome</keyword>
<dbReference type="AlphaFoldDB" id="A0A9Q0YGL6"/>
<dbReference type="Pfam" id="PF00097">
    <property type="entry name" value="zf-C3HC4"/>
    <property type="match status" value="1"/>
</dbReference>
<organism evidence="6 7">
    <name type="scientific">Holothuria leucospilota</name>
    <name type="common">Black long sea cucumber</name>
    <name type="synonym">Mertensiothuria leucospilota</name>
    <dbReference type="NCBI Taxonomy" id="206669"/>
    <lineage>
        <taxon>Eukaryota</taxon>
        <taxon>Metazoa</taxon>
        <taxon>Echinodermata</taxon>
        <taxon>Eleutherozoa</taxon>
        <taxon>Echinozoa</taxon>
        <taxon>Holothuroidea</taxon>
        <taxon>Aspidochirotacea</taxon>
        <taxon>Aspidochirotida</taxon>
        <taxon>Holothuriidae</taxon>
        <taxon>Holothuria</taxon>
    </lineage>
</organism>
<keyword evidence="2 4" id="KW-0863">Zinc-finger</keyword>
<evidence type="ECO:0000256" key="2">
    <source>
        <dbReference type="ARBA" id="ARBA00022771"/>
    </source>
</evidence>
<evidence type="ECO:0000313" key="7">
    <source>
        <dbReference type="Proteomes" id="UP001152320"/>
    </source>
</evidence>
<protein>
    <submittedName>
        <fullName evidence="6">Tripartite motif-containing protein 2</fullName>
    </submittedName>
</protein>